<name>A0A251V091_HELAN</name>
<evidence type="ECO:0000313" key="3">
    <source>
        <dbReference type="EMBL" id="OTG29037.1"/>
    </source>
</evidence>
<dbReference type="AlphaFoldDB" id="A0A251V091"/>
<organism evidence="3 4">
    <name type="scientific">Helianthus annuus</name>
    <name type="common">Common sunflower</name>
    <dbReference type="NCBI Taxonomy" id="4232"/>
    <lineage>
        <taxon>Eukaryota</taxon>
        <taxon>Viridiplantae</taxon>
        <taxon>Streptophyta</taxon>
        <taxon>Embryophyta</taxon>
        <taxon>Tracheophyta</taxon>
        <taxon>Spermatophyta</taxon>
        <taxon>Magnoliopsida</taxon>
        <taxon>eudicotyledons</taxon>
        <taxon>Gunneridae</taxon>
        <taxon>Pentapetalae</taxon>
        <taxon>asterids</taxon>
        <taxon>campanulids</taxon>
        <taxon>Asterales</taxon>
        <taxon>Asteraceae</taxon>
        <taxon>Asteroideae</taxon>
        <taxon>Heliantheae alliance</taxon>
        <taxon>Heliantheae</taxon>
        <taxon>Helianthus</taxon>
    </lineage>
</organism>
<feature type="chain" id="PRO_5012400179" evidence="1">
    <location>
        <begin position="23"/>
        <end position="69"/>
    </location>
</feature>
<protein>
    <submittedName>
        <fullName evidence="3">Uncharacterized protein</fullName>
    </submittedName>
</protein>
<keyword evidence="4" id="KW-1185">Reference proteome</keyword>
<evidence type="ECO:0000313" key="4">
    <source>
        <dbReference type="Proteomes" id="UP000215914"/>
    </source>
</evidence>
<evidence type="ECO:0000313" key="2">
    <source>
        <dbReference type="EMBL" id="KAF5811149.1"/>
    </source>
</evidence>
<dbReference type="EMBL" id="CM007893">
    <property type="protein sequence ID" value="OTG29037.1"/>
    <property type="molecule type" value="Genomic_DNA"/>
</dbReference>
<accession>A0A251V091</accession>
<proteinExistence type="predicted"/>
<dbReference type="Proteomes" id="UP000215914">
    <property type="component" value="Chromosome 4"/>
</dbReference>
<dbReference type="EMBL" id="MNCJ02000319">
    <property type="protein sequence ID" value="KAF5811149.1"/>
    <property type="molecule type" value="Genomic_DNA"/>
</dbReference>
<keyword evidence="1" id="KW-0732">Signal</keyword>
<dbReference type="InParanoid" id="A0A251V091"/>
<sequence>MAAMHIISSLSLLYLLALEGSGDDYVPPTSLKSLNPYNSKKGITNPIHLLSLSSQTSRNTPISPTFQKF</sequence>
<reference evidence="2 4" key="1">
    <citation type="journal article" date="2017" name="Nature">
        <title>The sunflower genome provides insights into oil metabolism, flowering and Asterid evolution.</title>
        <authorList>
            <person name="Badouin H."/>
            <person name="Gouzy J."/>
            <person name="Grassa C.J."/>
            <person name="Murat F."/>
            <person name="Staton S.E."/>
            <person name="Cottret L."/>
            <person name="Lelandais-Briere C."/>
            <person name="Owens G.L."/>
            <person name="Carrere S."/>
            <person name="Mayjonade B."/>
            <person name="Legrand L."/>
            <person name="Gill N."/>
            <person name="Kane N.C."/>
            <person name="Bowers J.E."/>
            <person name="Hubner S."/>
            <person name="Bellec A."/>
            <person name="Berard A."/>
            <person name="Berges H."/>
            <person name="Blanchet N."/>
            <person name="Boniface M.C."/>
            <person name="Brunel D."/>
            <person name="Catrice O."/>
            <person name="Chaidir N."/>
            <person name="Claudel C."/>
            <person name="Donnadieu C."/>
            <person name="Faraut T."/>
            <person name="Fievet G."/>
            <person name="Helmstetter N."/>
            <person name="King M."/>
            <person name="Knapp S.J."/>
            <person name="Lai Z."/>
            <person name="Le Paslier M.C."/>
            <person name="Lippi Y."/>
            <person name="Lorenzon L."/>
            <person name="Mandel J.R."/>
            <person name="Marage G."/>
            <person name="Marchand G."/>
            <person name="Marquand E."/>
            <person name="Bret-Mestries E."/>
            <person name="Morien E."/>
            <person name="Nambeesan S."/>
            <person name="Nguyen T."/>
            <person name="Pegot-Espagnet P."/>
            <person name="Pouilly N."/>
            <person name="Raftis F."/>
            <person name="Sallet E."/>
            <person name="Schiex T."/>
            <person name="Thomas J."/>
            <person name="Vandecasteele C."/>
            <person name="Vares D."/>
            <person name="Vear F."/>
            <person name="Vautrin S."/>
            <person name="Crespi M."/>
            <person name="Mangin B."/>
            <person name="Burke J.M."/>
            <person name="Salse J."/>
            <person name="Munos S."/>
            <person name="Vincourt P."/>
            <person name="Rieseberg L.H."/>
            <person name="Langlade N.B."/>
        </authorList>
    </citation>
    <scope>NUCLEOTIDE SEQUENCE [LARGE SCALE GENOMIC DNA]</scope>
    <source>
        <strain evidence="4">cv. SF193</strain>
        <tissue evidence="2">Leaves</tissue>
    </source>
</reference>
<evidence type="ECO:0000256" key="1">
    <source>
        <dbReference type="SAM" id="SignalP"/>
    </source>
</evidence>
<reference evidence="2" key="3">
    <citation type="submission" date="2020-06" db="EMBL/GenBank/DDBJ databases">
        <title>Helianthus annuus Genome sequencing and assembly Release 2.</title>
        <authorList>
            <person name="Gouzy J."/>
            <person name="Langlade N."/>
            <person name="Munos S."/>
        </authorList>
    </citation>
    <scope>NUCLEOTIDE SEQUENCE</scope>
    <source>
        <tissue evidence="2">Leaves</tissue>
    </source>
</reference>
<feature type="signal peptide" evidence="1">
    <location>
        <begin position="1"/>
        <end position="22"/>
    </location>
</feature>
<gene>
    <name evidence="3" type="ORF">HannXRQ_Chr04g0117861</name>
    <name evidence="2" type="ORF">HanXRQr2_Chr04g0178101</name>
</gene>
<dbReference type="Gramene" id="mRNA:HanXRQr2_Chr04g0178101">
    <property type="protein sequence ID" value="CDS:HanXRQr2_Chr04g0178101.1"/>
    <property type="gene ID" value="HanXRQr2_Chr04g0178101"/>
</dbReference>
<reference evidence="3" key="2">
    <citation type="submission" date="2017-02" db="EMBL/GenBank/DDBJ databases">
        <title>Sunflower complete genome.</title>
        <authorList>
            <person name="Langlade N."/>
            <person name="Munos S."/>
        </authorList>
    </citation>
    <scope>NUCLEOTIDE SEQUENCE [LARGE SCALE GENOMIC DNA]</scope>
    <source>
        <tissue evidence="3">Leaves</tissue>
    </source>
</reference>